<gene>
    <name evidence="2" type="primary">tasA_2</name>
    <name evidence="2" type="ORF">AHA02nite_01140</name>
</gene>
<dbReference type="NCBIfam" id="TIGR04088">
    <property type="entry name" value="cognate_SipW"/>
    <property type="match status" value="1"/>
</dbReference>
<dbReference type="InterPro" id="IPR022121">
    <property type="entry name" value="Peptidase_M73_camelysin"/>
</dbReference>
<keyword evidence="3" id="KW-1185">Reference proteome</keyword>
<evidence type="ECO:0000256" key="1">
    <source>
        <dbReference type="SAM" id="MobiDB-lite"/>
    </source>
</evidence>
<dbReference type="OrthoDB" id="2660939at2"/>
<name>A0A511W1U9_9BACI</name>
<dbReference type="EMBL" id="BJYA01000001">
    <property type="protein sequence ID" value="GEN44338.1"/>
    <property type="molecule type" value="Genomic_DNA"/>
</dbReference>
<dbReference type="Proteomes" id="UP000321440">
    <property type="component" value="Unassembled WGS sequence"/>
</dbReference>
<dbReference type="RefSeq" id="WP_146813342.1">
    <property type="nucleotide sequence ID" value="NZ_BJYA01000001.1"/>
</dbReference>
<dbReference type="AlphaFoldDB" id="A0A511W1U9"/>
<proteinExistence type="predicted"/>
<dbReference type="InterPro" id="IPR023833">
    <property type="entry name" value="Signal_pept_SipW-depend-type"/>
</dbReference>
<feature type="region of interest" description="Disordered" evidence="1">
    <location>
        <begin position="142"/>
        <end position="180"/>
    </location>
</feature>
<dbReference type="Pfam" id="PF12389">
    <property type="entry name" value="Peptidase_M73"/>
    <property type="match status" value="1"/>
</dbReference>
<accession>A0A511W1U9</accession>
<evidence type="ECO:0000313" key="2">
    <source>
        <dbReference type="EMBL" id="GEN44338.1"/>
    </source>
</evidence>
<evidence type="ECO:0000313" key="3">
    <source>
        <dbReference type="Proteomes" id="UP000321440"/>
    </source>
</evidence>
<comment type="caution">
    <text evidence="2">The sequence shown here is derived from an EMBL/GenBank/DDBJ whole genome shotgun (WGS) entry which is preliminary data.</text>
</comment>
<sequence length="299" mass="32270">MSIKKKIGLAVITGAMGLTLIGGGTYAAFNDIETVNNSFAAGTLDLTVEAGESSAKGFTLENLKPGDTMTRSFELGNEGSLAIQNVLLHLEKVSFSNEVNDENDFVGSNDAYKEFLKQFAITSFNVEGTSLLTDNISTLGVPACEEGNPQGNPHCEDDEGDNGEGGPGDGNGSDPEPTPSEVFTLYDLYNGEGLGQWVDSTYVFTESDYDGDNPLVDNKDRVDLSALNGLDSQENLNFEIGIKFINDKENRNDDGLYMQNKFQNNSVSLDFVFEATQWPGIDIDSNGYVEDNGVGQQDK</sequence>
<protein>
    <submittedName>
        <fullName evidence="2">Spore coat-associated protein N</fullName>
    </submittedName>
</protein>
<reference evidence="2 3" key="1">
    <citation type="submission" date="2019-07" db="EMBL/GenBank/DDBJ databases">
        <title>Whole genome shotgun sequence of Alkalibacillus haloalkaliphilus NBRC 103110.</title>
        <authorList>
            <person name="Hosoyama A."/>
            <person name="Uohara A."/>
            <person name="Ohji S."/>
            <person name="Ichikawa N."/>
        </authorList>
    </citation>
    <scope>NUCLEOTIDE SEQUENCE [LARGE SCALE GENOMIC DNA]</scope>
    <source>
        <strain evidence="2 3">NBRC 103110</strain>
    </source>
</reference>
<organism evidence="2 3">
    <name type="scientific">Alkalibacillus haloalkaliphilus</name>
    <dbReference type="NCBI Taxonomy" id="94136"/>
    <lineage>
        <taxon>Bacteria</taxon>
        <taxon>Bacillati</taxon>
        <taxon>Bacillota</taxon>
        <taxon>Bacilli</taxon>
        <taxon>Bacillales</taxon>
        <taxon>Bacillaceae</taxon>
        <taxon>Alkalibacillus</taxon>
    </lineage>
</organism>